<name>A0ACB9FCU3_ARCLA</name>
<evidence type="ECO:0000313" key="1">
    <source>
        <dbReference type="EMBL" id="KAI3769109.1"/>
    </source>
</evidence>
<reference evidence="1 2" key="2">
    <citation type="journal article" date="2022" name="Mol. Ecol. Resour.">
        <title>The genomes of chicory, endive, great burdock and yacon provide insights into Asteraceae paleo-polyploidization history and plant inulin production.</title>
        <authorList>
            <person name="Fan W."/>
            <person name="Wang S."/>
            <person name="Wang H."/>
            <person name="Wang A."/>
            <person name="Jiang F."/>
            <person name="Liu H."/>
            <person name="Zhao H."/>
            <person name="Xu D."/>
            <person name="Zhang Y."/>
        </authorList>
    </citation>
    <scope>NUCLEOTIDE SEQUENCE [LARGE SCALE GENOMIC DNA]</scope>
    <source>
        <strain evidence="2">cv. Niubang</strain>
    </source>
</reference>
<gene>
    <name evidence="1" type="ORF">L6452_00208</name>
</gene>
<keyword evidence="2" id="KW-1185">Reference proteome</keyword>
<accession>A0ACB9FCU3</accession>
<comment type="caution">
    <text evidence="1">The sequence shown here is derived from an EMBL/GenBank/DDBJ whole genome shotgun (WGS) entry which is preliminary data.</text>
</comment>
<dbReference type="Proteomes" id="UP001055879">
    <property type="component" value="Linkage Group LG01"/>
</dbReference>
<proteinExistence type="predicted"/>
<protein>
    <submittedName>
        <fullName evidence="1">Uncharacterized protein</fullName>
    </submittedName>
</protein>
<evidence type="ECO:0000313" key="2">
    <source>
        <dbReference type="Proteomes" id="UP001055879"/>
    </source>
</evidence>
<dbReference type="EMBL" id="CM042047">
    <property type="protein sequence ID" value="KAI3769109.1"/>
    <property type="molecule type" value="Genomic_DNA"/>
</dbReference>
<reference evidence="2" key="1">
    <citation type="journal article" date="2022" name="Mol. Ecol. Resour.">
        <title>The genomes of chicory, endive, great burdock and yacon provide insights into Asteraceae palaeo-polyploidization history and plant inulin production.</title>
        <authorList>
            <person name="Fan W."/>
            <person name="Wang S."/>
            <person name="Wang H."/>
            <person name="Wang A."/>
            <person name="Jiang F."/>
            <person name="Liu H."/>
            <person name="Zhao H."/>
            <person name="Xu D."/>
            <person name="Zhang Y."/>
        </authorList>
    </citation>
    <scope>NUCLEOTIDE SEQUENCE [LARGE SCALE GENOMIC DNA]</scope>
    <source>
        <strain evidence="2">cv. Niubang</strain>
    </source>
</reference>
<sequence>MGRLLNKKITPPEVHADVSRLPKRRAMLFQPLDLTSDSVVSSGGQSGSSDTVSTCSALPTVGPTSDLLASPNSLSEMQCSSNPWTLPD</sequence>
<organism evidence="1 2">
    <name type="scientific">Arctium lappa</name>
    <name type="common">Greater burdock</name>
    <name type="synonym">Lappa major</name>
    <dbReference type="NCBI Taxonomy" id="4217"/>
    <lineage>
        <taxon>Eukaryota</taxon>
        <taxon>Viridiplantae</taxon>
        <taxon>Streptophyta</taxon>
        <taxon>Embryophyta</taxon>
        <taxon>Tracheophyta</taxon>
        <taxon>Spermatophyta</taxon>
        <taxon>Magnoliopsida</taxon>
        <taxon>eudicotyledons</taxon>
        <taxon>Gunneridae</taxon>
        <taxon>Pentapetalae</taxon>
        <taxon>asterids</taxon>
        <taxon>campanulids</taxon>
        <taxon>Asterales</taxon>
        <taxon>Asteraceae</taxon>
        <taxon>Carduoideae</taxon>
        <taxon>Cardueae</taxon>
        <taxon>Arctiinae</taxon>
        <taxon>Arctium</taxon>
    </lineage>
</organism>